<comment type="caution">
    <text evidence="1">The sequence shown here is derived from an EMBL/GenBank/DDBJ whole genome shotgun (WGS) entry which is preliminary data.</text>
</comment>
<name>A0ACC0BIA1_CATRO</name>
<sequence>MGHEITSCYLLIGFPEWWEKNSSGNNVTGHRGGRGGNRGSRERSSASRHFVANFDRDSSGSTAGVFQRTVHSLVEFAQQYALLIKCEDPRMNLFKGGAVDVVWKSQASMELKLGPMTRARMKKLKASNRNEDNGMDYMEEASKNKFEEFEGQGKASKVSATLTVADRLLDMNRKSPSWMEVKLGPITRAQRNKLKLQEDNGMLAYIMEALKSKVHEFEDQGKHPKASATVAGRTLPALLGLGNLPSTDDESMELNCSSQFLLLIDSRVCVLDSIDFRSSILCDWGFENLHELVSSVFDSSFVSYGHFSVRVSSSPVS</sequence>
<evidence type="ECO:0000313" key="1">
    <source>
        <dbReference type="EMBL" id="KAI5672391.1"/>
    </source>
</evidence>
<organism evidence="1 2">
    <name type="scientific">Catharanthus roseus</name>
    <name type="common">Madagascar periwinkle</name>
    <name type="synonym">Vinca rosea</name>
    <dbReference type="NCBI Taxonomy" id="4058"/>
    <lineage>
        <taxon>Eukaryota</taxon>
        <taxon>Viridiplantae</taxon>
        <taxon>Streptophyta</taxon>
        <taxon>Embryophyta</taxon>
        <taxon>Tracheophyta</taxon>
        <taxon>Spermatophyta</taxon>
        <taxon>Magnoliopsida</taxon>
        <taxon>eudicotyledons</taxon>
        <taxon>Gunneridae</taxon>
        <taxon>Pentapetalae</taxon>
        <taxon>asterids</taxon>
        <taxon>lamiids</taxon>
        <taxon>Gentianales</taxon>
        <taxon>Apocynaceae</taxon>
        <taxon>Rauvolfioideae</taxon>
        <taxon>Vinceae</taxon>
        <taxon>Catharanthinae</taxon>
        <taxon>Catharanthus</taxon>
    </lineage>
</organism>
<protein>
    <submittedName>
        <fullName evidence="1">Uncharacterized protein</fullName>
    </submittedName>
</protein>
<accession>A0ACC0BIA1</accession>
<dbReference type="Proteomes" id="UP001060085">
    <property type="component" value="Linkage Group LG03"/>
</dbReference>
<proteinExistence type="predicted"/>
<dbReference type="EMBL" id="CM044703">
    <property type="protein sequence ID" value="KAI5672391.1"/>
    <property type="molecule type" value="Genomic_DNA"/>
</dbReference>
<reference evidence="2" key="1">
    <citation type="journal article" date="2023" name="Nat. Plants">
        <title>Single-cell RNA sequencing provides a high-resolution roadmap for understanding the multicellular compartmentation of specialized metabolism.</title>
        <authorList>
            <person name="Sun S."/>
            <person name="Shen X."/>
            <person name="Li Y."/>
            <person name="Li Y."/>
            <person name="Wang S."/>
            <person name="Li R."/>
            <person name="Zhang H."/>
            <person name="Shen G."/>
            <person name="Guo B."/>
            <person name="Wei J."/>
            <person name="Xu J."/>
            <person name="St-Pierre B."/>
            <person name="Chen S."/>
            <person name="Sun C."/>
        </authorList>
    </citation>
    <scope>NUCLEOTIDE SEQUENCE [LARGE SCALE GENOMIC DNA]</scope>
</reference>
<keyword evidence="2" id="KW-1185">Reference proteome</keyword>
<evidence type="ECO:0000313" key="2">
    <source>
        <dbReference type="Proteomes" id="UP001060085"/>
    </source>
</evidence>
<gene>
    <name evidence="1" type="ORF">M9H77_12755</name>
</gene>